<feature type="transmembrane region" description="Helical" evidence="1">
    <location>
        <begin position="12"/>
        <end position="34"/>
    </location>
</feature>
<dbReference type="Proteomes" id="UP000033451">
    <property type="component" value="Unassembled WGS sequence"/>
</dbReference>
<reference evidence="2 3" key="1">
    <citation type="submission" date="2015-02" db="EMBL/GenBank/DDBJ databases">
        <title>Draft genome sequences of ten Microbacterium spp. with emphasis on heavy metal contaminated environments.</title>
        <authorList>
            <person name="Corretto E."/>
        </authorList>
    </citation>
    <scope>NUCLEOTIDE SEQUENCE [LARGE SCALE GENOMIC DNA]</scope>
    <source>
        <strain evidence="2 3">DSM 18659</strain>
    </source>
</reference>
<evidence type="ECO:0000313" key="3">
    <source>
        <dbReference type="Proteomes" id="UP000033451"/>
    </source>
</evidence>
<dbReference type="RefSeq" id="WP_048809102.1">
    <property type="nucleotide sequence ID" value="NZ_JYIY01000072.1"/>
</dbReference>
<evidence type="ECO:0000256" key="1">
    <source>
        <dbReference type="SAM" id="Phobius"/>
    </source>
</evidence>
<keyword evidence="1" id="KW-0472">Membrane</keyword>
<evidence type="ECO:0000313" key="2">
    <source>
        <dbReference type="EMBL" id="KJL36686.1"/>
    </source>
</evidence>
<keyword evidence="1" id="KW-0812">Transmembrane</keyword>
<feature type="transmembrane region" description="Helical" evidence="1">
    <location>
        <begin position="40"/>
        <end position="58"/>
    </location>
</feature>
<gene>
    <name evidence="2" type="ORF">RR49_01437</name>
</gene>
<keyword evidence="1" id="KW-1133">Transmembrane helix</keyword>
<protein>
    <submittedName>
        <fullName evidence="2">Uncharacterized protein</fullName>
    </submittedName>
</protein>
<organism evidence="2 3">
    <name type="scientific">Microbacterium ginsengisoli</name>
    <dbReference type="NCBI Taxonomy" id="400772"/>
    <lineage>
        <taxon>Bacteria</taxon>
        <taxon>Bacillati</taxon>
        <taxon>Actinomycetota</taxon>
        <taxon>Actinomycetes</taxon>
        <taxon>Micrococcales</taxon>
        <taxon>Microbacteriaceae</taxon>
        <taxon>Microbacterium</taxon>
    </lineage>
</organism>
<keyword evidence="3" id="KW-1185">Reference proteome</keyword>
<sequence>MMTDDSSARRRIRIGWIGSLVFALMWVALGTWSLATGGGLIGGAQLALGAIWLVLAGIRGGALSRGRAPRAPH</sequence>
<name>A0A0F0LZ77_9MICO</name>
<accession>A0A0F0LZ77</accession>
<dbReference type="AlphaFoldDB" id="A0A0F0LZ77"/>
<comment type="caution">
    <text evidence="2">The sequence shown here is derived from an EMBL/GenBank/DDBJ whole genome shotgun (WGS) entry which is preliminary data.</text>
</comment>
<proteinExistence type="predicted"/>
<dbReference type="EMBL" id="JYIY01000072">
    <property type="protein sequence ID" value="KJL36686.1"/>
    <property type="molecule type" value="Genomic_DNA"/>
</dbReference>